<keyword evidence="6 13" id="KW-0456">Lyase</keyword>
<evidence type="ECO:0000256" key="9">
    <source>
        <dbReference type="ARBA" id="ARBA00048780"/>
    </source>
</evidence>
<dbReference type="Gene3D" id="3.40.640.10">
    <property type="entry name" value="Type I PLP-dependent aspartate aminotransferase-like (Major domain)"/>
    <property type="match status" value="1"/>
</dbReference>
<comment type="similarity">
    <text evidence="2">Belongs to the trans-sulfuration enzymes family. L-methionine gamma-lyase subfamily.</text>
</comment>
<dbReference type="PIRSF" id="PIRSF001434">
    <property type="entry name" value="CGS"/>
    <property type="match status" value="1"/>
</dbReference>
<dbReference type="GO" id="GO:0019346">
    <property type="term" value="P:transsulfuration"/>
    <property type="evidence" value="ECO:0007669"/>
    <property type="project" value="InterPro"/>
</dbReference>
<evidence type="ECO:0000313" key="13">
    <source>
        <dbReference type="EMBL" id="MCP8967468.1"/>
    </source>
</evidence>
<evidence type="ECO:0000256" key="7">
    <source>
        <dbReference type="ARBA" id="ARBA00047175"/>
    </source>
</evidence>
<reference evidence="13" key="1">
    <citation type="submission" date="2022-07" db="EMBL/GenBank/DDBJ databases">
        <authorList>
            <person name="Li W.-J."/>
            <person name="Deng Q.-Q."/>
        </authorList>
    </citation>
    <scope>NUCLEOTIDE SEQUENCE</scope>
    <source>
        <strain evidence="13">SYSU M60031</strain>
    </source>
</reference>
<evidence type="ECO:0000256" key="3">
    <source>
        <dbReference type="ARBA" id="ARBA00012222"/>
    </source>
</evidence>
<dbReference type="RefSeq" id="WP_254757445.1">
    <property type="nucleotide sequence ID" value="NZ_JANCLT010000001.1"/>
</dbReference>
<protein>
    <recommendedName>
        <fullName evidence="4">L-methionine gamma-lyase</fullName>
        <ecNumber evidence="3">4.4.1.11</ecNumber>
        <ecNumber evidence="7">4.4.1.2</ecNumber>
    </recommendedName>
    <alternativeName>
        <fullName evidence="8">Homocysteine desulfhydrase</fullName>
    </alternativeName>
</protein>
<gene>
    <name evidence="13" type="primary">megL</name>
    <name evidence="13" type="ORF">NK662_02795</name>
</gene>
<comment type="caution">
    <text evidence="13">The sequence shown here is derived from an EMBL/GenBank/DDBJ whole genome shotgun (WGS) entry which is preliminary data.</text>
</comment>
<dbReference type="GO" id="GO:0030170">
    <property type="term" value="F:pyridoxal phosphate binding"/>
    <property type="evidence" value="ECO:0007669"/>
    <property type="project" value="InterPro"/>
</dbReference>
<dbReference type="InterPro" id="IPR006237">
    <property type="entry name" value="L-Met_gamma_lys"/>
</dbReference>
<dbReference type="GO" id="GO:0018826">
    <property type="term" value="F:methionine gamma-lyase activity"/>
    <property type="evidence" value="ECO:0007669"/>
    <property type="project" value="UniProtKB-EC"/>
</dbReference>
<dbReference type="AlphaFoldDB" id="A0AA42BRK4"/>
<evidence type="ECO:0000256" key="6">
    <source>
        <dbReference type="ARBA" id="ARBA00023239"/>
    </source>
</evidence>
<dbReference type="InterPro" id="IPR015424">
    <property type="entry name" value="PyrdxlP-dep_Trfase"/>
</dbReference>
<dbReference type="EC" id="4.4.1.11" evidence="3"/>
<accession>A0AA42BRK4</accession>
<dbReference type="InterPro" id="IPR054542">
    <property type="entry name" value="Cys_met_metab_PP"/>
</dbReference>
<dbReference type="NCBIfam" id="NF005263">
    <property type="entry name" value="PRK06767.1"/>
    <property type="match status" value="1"/>
</dbReference>
<proteinExistence type="inferred from homology"/>
<dbReference type="CDD" id="cd00614">
    <property type="entry name" value="CGS_like"/>
    <property type="match status" value="1"/>
</dbReference>
<dbReference type="SUPFAM" id="SSF53383">
    <property type="entry name" value="PLP-dependent transferases"/>
    <property type="match status" value="1"/>
</dbReference>
<evidence type="ECO:0000313" key="14">
    <source>
        <dbReference type="Proteomes" id="UP001156102"/>
    </source>
</evidence>
<dbReference type="EMBL" id="JANCLT010000001">
    <property type="protein sequence ID" value="MCP8967468.1"/>
    <property type="molecule type" value="Genomic_DNA"/>
</dbReference>
<dbReference type="GO" id="GO:0047982">
    <property type="term" value="F:homocysteine desulfhydrase activity"/>
    <property type="evidence" value="ECO:0007669"/>
    <property type="project" value="UniProtKB-EC"/>
</dbReference>
<dbReference type="InterPro" id="IPR000277">
    <property type="entry name" value="Cys/Met-Metab_PyrdxlP-dep_enz"/>
</dbReference>
<keyword evidence="14" id="KW-1185">Reference proteome</keyword>
<evidence type="ECO:0000256" key="12">
    <source>
        <dbReference type="RuleBase" id="RU362118"/>
    </source>
</evidence>
<dbReference type="NCBIfam" id="TIGR01328">
    <property type="entry name" value="met_gam_lyase"/>
    <property type="match status" value="1"/>
</dbReference>
<dbReference type="PANTHER" id="PTHR11808:SF80">
    <property type="entry name" value="CYSTATHIONINE GAMMA-LYASE"/>
    <property type="match status" value="1"/>
</dbReference>
<evidence type="ECO:0000256" key="2">
    <source>
        <dbReference type="ARBA" id="ARBA00008667"/>
    </source>
</evidence>
<evidence type="ECO:0000256" key="11">
    <source>
        <dbReference type="PIRSR" id="PIRSR001434-2"/>
    </source>
</evidence>
<dbReference type="Proteomes" id="UP001156102">
    <property type="component" value="Unassembled WGS sequence"/>
</dbReference>
<dbReference type="InterPro" id="IPR015421">
    <property type="entry name" value="PyrdxlP-dep_Trfase_major"/>
</dbReference>
<dbReference type="InterPro" id="IPR015422">
    <property type="entry name" value="PyrdxlP-dep_Trfase_small"/>
</dbReference>
<dbReference type="Gene3D" id="3.90.1150.10">
    <property type="entry name" value="Aspartate Aminotransferase, domain 1"/>
    <property type="match status" value="1"/>
</dbReference>
<comment type="catalytic activity">
    <reaction evidence="10">
        <text>L-methionine + H2O = methanethiol + 2-oxobutanoate + NH4(+)</text>
        <dbReference type="Rhea" id="RHEA:23800"/>
        <dbReference type="ChEBI" id="CHEBI:15377"/>
        <dbReference type="ChEBI" id="CHEBI:16007"/>
        <dbReference type="ChEBI" id="CHEBI:16763"/>
        <dbReference type="ChEBI" id="CHEBI:28938"/>
        <dbReference type="ChEBI" id="CHEBI:57844"/>
        <dbReference type="EC" id="4.4.1.11"/>
    </reaction>
    <physiologicalReaction direction="left-to-right" evidence="10">
        <dbReference type="Rhea" id="RHEA:23801"/>
    </physiologicalReaction>
</comment>
<dbReference type="Pfam" id="PF01053">
    <property type="entry name" value="Cys_Met_Meta_PP"/>
    <property type="match status" value="1"/>
</dbReference>
<dbReference type="EC" id="4.4.1.2" evidence="7"/>
<name>A0AA42BRK4_9BACI</name>
<evidence type="ECO:0000256" key="8">
    <source>
        <dbReference type="ARBA" id="ARBA00047199"/>
    </source>
</evidence>
<evidence type="ECO:0000256" key="4">
    <source>
        <dbReference type="ARBA" id="ARBA00019040"/>
    </source>
</evidence>
<comment type="cofactor">
    <cofactor evidence="1 12">
        <name>pyridoxal 5'-phosphate</name>
        <dbReference type="ChEBI" id="CHEBI:597326"/>
    </cofactor>
</comment>
<sequence>MEKKEMETMLIHEGYNSHEHRGSLAPPLFQTSTYTFGTAEQGERSFAGSGEAYIYSRLGNPTVELFEKRTAALEGGAAALAFGSGMAAVSAALLAFLQAGDHVVCSKGLYGCTYGFLQLLEEKFGIAHTLCNMETEAGIEAALRPETKVIFVETPINPTMKLIDLALVAHTAGKHGIKTIVDNTFCSPYLQQPLLLGCDVVLHSATKYIGGHGDVIAGVVVCREAETAALLQPVRKDVGGIMSPFDAWLLLRGLKTLAVRMDRHCQNAEKVAAFLRQHPLVEQVWYPEDELAHRQMRKGGGVLAFTVRGGKEEAQAVMNRLRLIAIAVSLGDTETLIQHPATMTHAVVPPEVRQEMGIYENMLRLSVGLEAADDIIADLRQAME</sequence>
<dbReference type="PROSITE" id="PS00868">
    <property type="entry name" value="CYS_MET_METAB_PP"/>
    <property type="match status" value="1"/>
</dbReference>
<organism evidence="13 14">
    <name type="scientific">Ectobacillus ponti</name>
    <dbReference type="NCBI Taxonomy" id="2961894"/>
    <lineage>
        <taxon>Bacteria</taxon>
        <taxon>Bacillati</taxon>
        <taxon>Bacillota</taxon>
        <taxon>Bacilli</taxon>
        <taxon>Bacillales</taxon>
        <taxon>Bacillaceae</taxon>
        <taxon>Ectobacillus</taxon>
    </lineage>
</organism>
<evidence type="ECO:0000256" key="5">
    <source>
        <dbReference type="ARBA" id="ARBA00022898"/>
    </source>
</evidence>
<dbReference type="PANTHER" id="PTHR11808">
    <property type="entry name" value="TRANS-SULFURATION ENZYME FAMILY MEMBER"/>
    <property type="match status" value="1"/>
</dbReference>
<keyword evidence="5 11" id="KW-0663">Pyridoxal phosphate</keyword>
<dbReference type="FunFam" id="3.40.640.10:FF:000046">
    <property type="entry name" value="Cystathionine gamma-lyase"/>
    <property type="match status" value="1"/>
</dbReference>
<dbReference type="GO" id="GO:0005737">
    <property type="term" value="C:cytoplasm"/>
    <property type="evidence" value="ECO:0007669"/>
    <property type="project" value="TreeGrafter"/>
</dbReference>
<feature type="modified residue" description="N6-(pyridoxal phosphate)lysine" evidence="11">
    <location>
        <position position="207"/>
    </location>
</feature>
<evidence type="ECO:0000256" key="1">
    <source>
        <dbReference type="ARBA" id="ARBA00001933"/>
    </source>
</evidence>
<evidence type="ECO:0000256" key="10">
    <source>
        <dbReference type="ARBA" id="ARBA00052699"/>
    </source>
</evidence>
<comment type="catalytic activity">
    <reaction evidence="9">
        <text>L-homocysteine + H2O = 2-oxobutanoate + hydrogen sulfide + NH4(+) + H(+)</text>
        <dbReference type="Rhea" id="RHEA:14501"/>
        <dbReference type="ChEBI" id="CHEBI:15377"/>
        <dbReference type="ChEBI" id="CHEBI:15378"/>
        <dbReference type="ChEBI" id="CHEBI:16763"/>
        <dbReference type="ChEBI" id="CHEBI:28938"/>
        <dbReference type="ChEBI" id="CHEBI:29919"/>
        <dbReference type="ChEBI" id="CHEBI:58199"/>
        <dbReference type="EC" id="4.4.1.2"/>
    </reaction>
    <physiologicalReaction direction="left-to-right" evidence="9">
        <dbReference type="Rhea" id="RHEA:14502"/>
    </physiologicalReaction>
</comment>